<proteinExistence type="predicted"/>
<dbReference type="Proteomes" id="UP001164539">
    <property type="component" value="Chromosome 12"/>
</dbReference>
<dbReference type="EMBL" id="CM051405">
    <property type="protein sequence ID" value="KAJ4705697.1"/>
    <property type="molecule type" value="Genomic_DNA"/>
</dbReference>
<evidence type="ECO:0000313" key="2">
    <source>
        <dbReference type="Proteomes" id="UP001164539"/>
    </source>
</evidence>
<reference evidence="1 2" key="1">
    <citation type="journal article" date="2023" name="Science">
        <title>Complex scaffold remodeling in plant triterpene biosynthesis.</title>
        <authorList>
            <person name="De La Pena R."/>
            <person name="Hodgson H."/>
            <person name="Liu J.C."/>
            <person name="Stephenson M.J."/>
            <person name="Martin A.C."/>
            <person name="Owen C."/>
            <person name="Harkess A."/>
            <person name="Leebens-Mack J."/>
            <person name="Jimenez L.E."/>
            <person name="Osbourn A."/>
            <person name="Sattely E.S."/>
        </authorList>
    </citation>
    <scope>NUCLEOTIDE SEQUENCE [LARGE SCALE GENOMIC DNA]</scope>
    <source>
        <strain evidence="2">cv. JPN11</strain>
        <tissue evidence="1">Leaf</tissue>
    </source>
</reference>
<protein>
    <submittedName>
        <fullName evidence="1">NC domain-containing family protein</fullName>
    </submittedName>
</protein>
<comment type="caution">
    <text evidence="1">The sequence shown here is derived from an EMBL/GenBank/DDBJ whole genome shotgun (WGS) entry which is preliminary data.</text>
</comment>
<accession>A0ACC1X2W5</accession>
<evidence type="ECO:0000313" key="1">
    <source>
        <dbReference type="EMBL" id="KAJ4705697.1"/>
    </source>
</evidence>
<sequence length="254" mass="27231">MGVLSNKIARDQLKTGDHIYSWRNAYIYAHHGIYIGDGKVIHFTRGAGQEIGTGTILDKIIFSSSPAHPSDNPCPQCGDNTRVDGVILSCIDCFLYGGALYVFEYDVSPALFLAKPRGGTCTLAPSDPPEDVIHRAKFLLQNGFGGYDVFKNNCEDFAIYCKTGLLVITSISVGRSGQAASVVAAVSAVISSPLRFLTTSFSGLAAVGYGMYCVSRLVSDIGVRRDVAKVQVERLVAHPSLDDASLATDTPKEE</sequence>
<keyword evidence="2" id="KW-1185">Reference proteome</keyword>
<gene>
    <name evidence="1" type="ORF">OWV82_022441</name>
</gene>
<name>A0ACC1X2W5_MELAZ</name>
<organism evidence="1 2">
    <name type="scientific">Melia azedarach</name>
    <name type="common">Chinaberry tree</name>
    <dbReference type="NCBI Taxonomy" id="155640"/>
    <lineage>
        <taxon>Eukaryota</taxon>
        <taxon>Viridiplantae</taxon>
        <taxon>Streptophyta</taxon>
        <taxon>Embryophyta</taxon>
        <taxon>Tracheophyta</taxon>
        <taxon>Spermatophyta</taxon>
        <taxon>Magnoliopsida</taxon>
        <taxon>eudicotyledons</taxon>
        <taxon>Gunneridae</taxon>
        <taxon>Pentapetalae</taxon>
        <taxon>rosids</taxon>
        <taxon>malvids</taxon>
        <taxon>Sapindales</taxon>
        <taxon>Meliaceae</taxon>
        <taxon>Melia</taxon>
    </lineage>
</organism>